<name>A0AA35LZY7_9HYPO</name>
<dbReference type="AlphaFoldDB" id="A0AA35LZY7"/>
<gene>
    <name evidence="1" type="ORF">CCHLO57077_00013112</name>
</gene>
<reference evidence="1" key="1">
    <citation type="submission" date="2023-01" db="EMBL/GenBank/DDBJ databases">
        <authorList>
            <person name="Piombo E."/>
        </authorList>
    </citation>
    <scope>NUCLEOTIDE SEQUENCE</scope>
</reference>
<evidence type="ECO:0000313" key="2">
    <source>
        <dbReference type="Proteomes" id="UP001160390"/>
    </source>
</evidence>
<protein>
    <submittedName>
        <fullName evidence="1">Uncharacterized protein</fullName>
    </submittedName>
</protein>
<keyword evidence="2" id="KW-1185">Reference proteome</keyword>
<comment type="caution">
    <text evidence="1">The sequence shown here is derived from an EMBL/GenBank/DDBJ whole genome shotgun (WGS) entry which is preliminary data.</text>
</comment>
<sequence length="129" mass="14253">MAEVLSRGATGTGVADSALADAPTIWSGSRNKTVEGFTMTAELFFEGKRHWGPSKCHQNAVRINSALREADSRLELRLDNASKSNEGVTRTLSLKKNNKFLLNEYPIHDNMVPMVDIIKTIWTISPPPN</sequence>
<organism evidence="1 2">
    <name type="scientific">Clonostachys chloroleuca</name>
    <dbReference type="NCBI Taxonomy" id="1926264"/>
    <lineage>
        <taxon>Eukaryota</taxon>
        <taxon>Fungi</taxon>
        <taxon>Dikarya</taxon>
        <taxon>Ascomycota</taxon>
        <taxon>Pezizomycotina</taxon>
        <taxon>Sordariomycetes</taxon>
        <taxon>Hypocreomycetidae</taxon>
        <taxon>Hypocreales</taxon>
        <taxon>Bionectriaceae</taxon>
        <taxon>Clonostachys</taxon>
    </lineage>
</organism>
<proteinExistence type="predicted"/>
<dbReference type="EMBL" id="CABFNP030000812">
    <property type="protein sequence ID" value="CAI6087970.1"/>
    <property type="molecule type" value="Genomic_DNA"/>
</dbReference>
<dbReference type="Proteomes" id="UP001160390">
    <property type="component" value="Unassembled WGS sequence"/>
</dbReference>
<evidence type="ECO:0000313" key="1">
    <source>
        <dbReference type="EMBL" id="CAI6087970.1"/>
    </source>
</evidence>
<accession>A0AA35LZY7</accession>